<evidence type="ECO:0000256" key="1">
    <source>
        <dbReference type="SAM" id="MobiDB-lite"/>
    </source>
</evidence>
<evidence type="ECO:0000313" key="3">
    <source>
        <dbReference type="Proteomes" id="UP001597186"/>
    </source>
</evidence>
<sequence>MTDEETILALTENLDRLMLSAIEHGLPGLHALSAAHGHLVGRIAAVCGREDAAAFLRATASRVERLPAQTHPAGGAHDLASLKPAGRA</sequence>
<keyword evidence="3" id="KW-1185">Reference proteome</keyword>
<reference evidence="3" key="1">
    <citation type="journal article" date="2019" name="Int. J. Syst. Evol. Microbiol.">
        <title>The Global Catalogue of Microorganisms (GCM) 10K type strain sequencing project: providing services to taxonomists for standard genome sequencing and annotation.</title>
        <authorList>
            <consortium name="The Broad Institute Genomics Platform"/>
            <consortium name="The Broad Institute Genome Sequencing Center for Infectious Disease"/>
            <person name="Wu L."/>
            <person name="Ma J."/>
        </authorList>
    </citation>
    <scope>NUCLEOTIDE SEQUENCE [LARGE SCALE GENOMIC DNA]</scope>
    <source>
        <strain evidence="3">CGMCC 1.12477</strain>
    </source>
</reference>
<dbReference type="Proteomes" id="UP001597186">
    <property type="component" value="Unassembled WGS sequence"/>
</dbReference>
<gene>
    <name evidence="2" type="ORF">ACFTOW_17565</name>
</gene>
<dbReference type="EMBL" id="JBHUDD010000155">
    <property type="protein sequence ID" value="MFD1511192.1"/>
    <property type="molecule type" value="Genomic_DNA"/>
</dbReference>
<proteinExistence type="predicted"/>
<evidence type="ECO:0000313" key="2">
    <source>
        <dbReference type="EMBL" id="MFD1511192.1"/>
    </source>
</evidence>
<organism evidence="2 3">
    <name type="scientific">Lacimonas salitolerans</name>
    <dbReference type="NCBI Taxonomy" id="1323750"/>
    <lineage>
        <taxon>Bacteria</taxon>
        <taxon>Pseudomonadati</taxon>
        <taxon>Pseudomonadota</taxon>
        <taxon>Alphaproteobacteria</taxon>
        <taxon>Rhodobacterales</taxon>
        <taxon>Paracoccaceae</taxon>
        <taxon>Lacimonas</taxon>
    </lineage>
</organism>
<dbReference type="RefSeq" id="WP_379918131.1">
    <property type="nucleotide sequence ID" value="NZ_JBHUDD010000155.1"/>
</dbReference>
<protein>
    <submittedName>
        <fullName evidence="2">Uncharacterized protein</fullName>
    </submittedName>
</protein>
<accession>A0ABW4EIB9</accession>
<name>A0ABW4EIB9_9RHOB</name>
<comment type="caution">
    <text evidence="2">The sequence shown here is derived from an EMBL/GenBank/DDBJ whole genome shotgun (WGS) entry which is preliminary data.</text>
</comment>
<feature type="region of interest" description="Disordered" evidence="1">
    <location>
        <begin position="66"/>
        <end position="88"/>
    </location>
</feature>